<dbReference type="InterPro" id="IPR014718">
    <property type="entry name" value="GH-type_carb-bd"/>
</dbReference>
<evidence type="ECO:0000313" key="2">
    <source>
        <dbReference type="Proteomes" id="UP000547209"/>
    </source>
</evidence>
<dbReference type="EMBL" id="JACJVP010000011">
    <property type="protein sequence ID" value="MBB6670787.1"/>
    <property type="molecule type" value="Genomic_DNA"/>
</dbReference>
<dbReference type="Gene3D" id="2.70.98.10">
    <property type="match status" value="1"/>
</dbReference>
<evidence type="ECO:0008006" key="3">
    <source>
        <dbReference type="Google" id="ProtNLM"/>
    </source>
</evidence>
<sequence>MQIYRSCYKDIDAVTIENDALSAQFLPDYGGKMASFASKATRREFLVQAGNERYRALEYDGDYVASECSGFDDMFPTIDRCPYPDVPWRGVVIPDHGEVCGLKWEQRIENGGEALLMFVHGVRFPYRLEKRIAFVGERTLGIDYRAVNLSGFDMHFLWAAHPMIAAEPGGTIETPFTGERDVAMMFSTDAKHGQTADWPAVLDDTEGAAYKFYFRDRVPVGRCAYRYPSGEALVLEYSAGTVPYLGIWVNNGSFKGYRNVAFEMCTGAMDRPDAAIAAGQSSVLPANGEYRWHLRLSEEIDGGLTLGFGATRPHL</sequence>
<accession>A0A7X0RNK8</accession>
<reference evidence="1 2" key="1">
    <citation type="submission" date="2020-08" db="EMBL/GenBank/DDBJ databases">
        <title>Cohnella phylogeny.</title>
        <authorList>
            <person name="Dunlap C."/>
        </authorList>
    </citation>
    <scope>NUCLEOTIDE SEQUENCE [LARGE SCALE GENOMIC DNA]</scope>
    <source>
        <strain evidence="1 2">DSM 28246</strain>
    </source>
</reference>
<dbReference type="SUPFAM" id="SSF74650">
    <property type="entry name" value="Galactose mutarotase-like"/>
    <property type="match status" value="1"/>
</dbReference>
<dbReference type="GO" id="GO:0005975">
    <property type="term" value="P:carbohydrate metabolic process"/>
    <property type="evidence" value="ECO:0007669"/>
    <property type="project" value="InterPro"/>
</dbReference>
<dbReference type="Proteomes" id="UP000547209">
    <property type="component" value="Unassembled WGS sequence"/>
</dbReference>
<dbReference type="RefSeq" id="WP_185142269.1">
    <property type="nucleotide sequence ID" value="NZ_JACJVP010000011.1"/>
</dbReference>
<protein>
    <recommendedName>
        <fullName evidence="3">DUF4432 family protein</fullName>
    </recommendedName>
</protein>
<comment type="caution">
    <text evidence="1">The sequence shown here is derived from an EMBL/GenBank/DDBJ whole genome shotgun (WGS) entry which is preliminary data.</text>
</comment>
<organism evidence="1 2">
    <name type="scientific">Cohnella nanjingensis</name>
    <dbReference type="NCBI Taxonomy" id="1387779"/>
    <lineage>
        <taxon>Bacteria</taxon>
        <taxon>Bacillati</taxon>
        <taxon>Bacillota</taxon>
        <taxon>Bacilli</taxon>
        <taxon>Bacillales</taxon>
        <taxon>Paenibacillaceae</taxon>
        <taxon>Cohnella</taxon>
    </lineage>
</organism>
<evidence type="ECO:0000313" key="1">
    <source>
        <dbReference type="EMBL" id="MBB6670787.1"/>
    </source>
</evidence>
<dbReference type="AlphaFoldDB" id="A0A7X0RNK8"/>
<dbReference type="GO" id="GO:0030246">
    <property type="term" value="F:carbohydrate binding"/>
    <property type="evidence" value="ECO:0007669"/>
    <property type="project" value="InterPro"/>
</dbReference>
<keyword evidence="2" id="KW-1185">Reference proteome</keyword>
<dbReference type="InterPro" id="IPR011013">
    <property type="entry name" value="Gal_mutarotase_sf_dom"/>
</dbReference>
<name>A0A7X0RNK8_9BACL</name>
<gene>
    <name evidence="1" type="ORF">H7C19_08815</name>
</gene>
<proteinExistence type="predicted"/>
<dbReference type="GO" id="GO:0003824">
    <property type="term" value="F:catalytic activity"/>
    <property type="evidence" value="ECO:0007669"/>
    <property type="project" value="InterPro"/>
</dbReference>